<keyword evidence="8" id="KW-1185">Reference proteome</keyword>
<keyword evidence="4" id="KW-0547">Nucleotide-binding</keyword>
<reference evidence="7 8" key="1">
    <citation type="submission" date="2024-08" db="EMBL/GenBank/DDBJ databases">
        <title>Genome mining of Saccharopolyspora cebuensis PGLac3 from Nigerian medicinal plant.</title>
        <authorList>
            <person name="Ezeobiora C.E."/>
            <person name="Igbokwe N.H."/>
            <person name="Amin D.H."/>
            <person name="Mendie U.E."/>
        </authorList>
    </citation>
    <scope>NUCLEOTIDE SEQUENCE [LARGE SCALE GENOMIC DNA]</scope>
    <source>
        <strain evidence="7 8">PGLac3</strain>
    </source>
</reference>
<evidence type="ECO:0000256" key="1">
    <source>
        <dbReference type="ARBA" id="ARBA00007405"/>
    </source>
</evidence>
<comment type="caution">
    <text evidence="7">The sequence shown here is derived from an EMBL/GenBank/DDBJ whole genome shotgun (WGS) entry which is preliminary data.</text>
</comment>
<name>A0ABV4CCW9_9PSEU</name>
<comment type="similarity">
    <text evidence="1">Belongs to the ribonucleoside diphosphate reductase class-2 family.</text>
</comment>
<dbReference type="EC" id="1.17.4.1" evidence="2"/>
<dbReference type="EMBL" id="JBGEHV010000007">
    <property type="protein sequence ID" value="MEY8038941.1"/>
    <property type="molecule type" value="Genomic_DNA"/>
</dbReference>
<evidence type="ECO:0000256" key="4">
    <source>
        <dbReference type="ARBA" id="ARBA00022741"/>
    </source>
</evidence>
<proteinExistence type="inferred from homology"/>
<evidence type="ECO:0000313" key="8">
    <source>
        <dbReference type="Proteomes" id="UP001564626"/>
    </source>
</evidence>
<evidence type="ECO:0000259" key="6">
    <source>
        <dbReference type="Pfam" id="PF12637"/>
    </source>
</evidence>
<organism evidence="7 8">
    <name type="scientific">Saccharopolyspora cebuensis</name>
    <dbReference type="NCBI Taxonomy" id="418759"/>
    <lineage>
        <taxon>Bacteria</taxon>
        <taxon>Bacillati</taxon>
        <taxon>Actinomycetota</taxon>
        <taxon>Actinomycetes</taxon>
        <taxon>Pseudonocardiales</taxon>
        <taxon>Pseudonocardiaceae</taxon>
        <taxon>Saccharopolyspora</taxon>
    </lineage>
</organism>
<gene>
    <name evidence="7" type="ORF">AB8O55_06000</name>
</gene>
<dbReference type="Proteomes" id="UP001564626">
    <property type="component" value="Unassembled WGS sequence"/>
</dbReference>
<keyword evidence="3" id="KW-0237">DNA synthesis</keyword>
<feature type="domain" description="TSCPD" evidence="6">
    <location>
        <begin position="47"/>
        <end position="130"/>
    </location>
</feature>
<sequence length="157" mass="17126">MTPSRLVRPRRKRPVIALDPGTARRRPSPRRGGTARHFEIDGVEGVLITNSYPDGTLGELWARIGAGADPLAGLLDGLLAGVSTGLQHGVPLESYVRRYVGTRFDPAGPVSDPDLDRCTSVLDYVFRRVALDHLDPADRTALGVLTTDELRYRAERG</sequence>
<comment type="catalytic activity">
    <reaction evidence="5">
        <text>a 2'-deoxyribonucleoside 5'-diphosphate + [thioredoxin]-disulfide + H2O = a ribonucleoside 5'-diphosphate + [thioredoxin]-dithiol</text>
        <dbReference type="Rhea" id="RHEA:23252"/>
        <dbReference type="Rhea" id="RHEA-COMP:10698"/>
        <dbReference type="Rhea" id="RHEA-COMP:10700"/>
        <dbReference type="ChEBI" id="CHEBI:15377"/>
        <dbReference type="ChEBI" id="CHEBI:29950"/>
        <dbReference type="ChEBI" id="CHEBI:50058"/>
        <dbReference type="ChEBI" id="CHEBI:57930"/>
        <dbReference type="ChEBI" id="CHEBI:73316"/>
        <dbReference type="EC" id="1.17.4.1"/>
    </reaction>
</comment>
<dbReference type="InterPro" id="IPR024434">
    <property type="entry name" value="TSCPD_dom"/>
</dbReference>
<evidence type="ECO:0000256" key="5">
    <source>
        <dbReference type="ARBA" id="ARBA00047754"/>
    </source>
</evidence>
<evidence type="ECO:0000256" key="2">
    <source>
        <dbReference type="ARBA" id="ARBA00012274"/>
    </source>
</evidence>
<evidence type="ECO:0000313" key="7">
    <source>
        <dbReference type="EMBL" id="MEY8038941.1"/>
    </source>
</evidence>
<protein>
    <recommendedName>
        <fullName evidence="2">ribonucleoside-diphosphate reductase</fullName>
        <ecNumber evidence="2">1.17.4.1</ecNumber>
    </recommendedName>
</protein>
<dbReference type="RefSeq" id="WP_345366473.1">
    <property type="nucleotide sequence ID" value="NZ_BAABII010000016.1"/>
</dbReference>
<evidence type="ECO:0000256" key="3">
    <source>
        <dbReference type="ARBA" id="ARBA00022634"/>
    </source>
</evidence>
<dbReference type="Pfam" id="PF12637">
    <property type="entry name" value="TSCPD"/>
    <property type="match status" value="1"/>
</dbReference>
<accession>A0ABV4CCW9</accession>